<evidence type="ECO:0000256" key="4">
    <source>
        <dbReference type="ARBA" id="ARBA00022679"/>
    </source>
</evidence>
<evidence type="ECO:0000256" key="3">
    <source>
        <dbReference type="ARBA" id="ARBA00022676"/>
    </source>
</evidence>
<dbReference type="InterPro" id="IPR029044">
    <property type="entry name" value="Nucleotide-diphossugar_trans"/>
</dbReference>
<evidence type="ECO:0000256" key="8">
    <source>
        <dbReference type="ARBA" id="ARBA00048689"/>
    </source>
</evidence>
<comment type="similarity">
    <text evidence="2">Belongs to the glycosyltransferase 2 family.</text>
</comment>
<comment type="catalytic activity">
    <reaction evidence="8">
        <text>(2R)-3-phosphoglycerate + UDP-alpha-D-glucose = (2R)-2-O-(alpha-D-glucopyranosyl)-3-phospho-glycerate + UDP + H(+)</text>
        <dbReference type="Rhea" id="RHEA:31319"/>
        <dbReference type="ChEBI" id="CHEBI:15378"/>
        <dbReference type="ChEBI" id="CHEBI:58223"/>
        <dbReference type="ChEBI" id="CHEBI:58272"/>
        <dbReference type="ChEBI" id="CHEBI:58885"/>
        <dbReference type="ChEBI" id="CHEBI:62600"/>
        <dbReference type="EC" id="2.4.1.266"/>
    </reaction>
    <physiologicalReaction direction="left-to-right" evidence="8">
        <dbReference type="Rhea" id="RHEA:31320"/>
    </physiologicalReaction>
</comment>
<name>A0A553ZV90_9BACI</name>
<comment type="cofactor">
    <cofactor evidence="1">
        <name>Mg(2+)</name>
        <dbReference type="ChEBI" id="CHEBI:18420"/>
    </cofactor>
</comment>
<dbReference type="EMBL" id="VLXZ01000012">
    <property type="protein sequence ID" value="TSB45377.1"/>
    <property type="molecule type" value="Genomic_DNA"/>
</dbReference>
<dbReference type="RefSeq" id="WP_143850038.1">
    <property type="nucleotide sequence ID" value="NZ_VLXZ01000012.1"/>
</dbReference>
<evidence type="ECO:0000256" key="6">
    <source>
        <dbReference type="ARBA" id="ARBA00039022"/>
    </source>
</evidence>
<dbReference type="Gene3D" id="3.90.550.10">
    <property type="entry name" value="Spore Coat Polysaccharide Biosynthesis Protein SpsA, Chain A"/>
    <property type="match status" value="1"/>
</dbReference>
<evidence type="ECO:0000256" key="9">
    <source>
        <dbReference type="ARBA" id="ARBA00048997"/>
    </source>
</evidence>
<evidence type="ECO:0000256" key="5">
    <source>
        <dbReference type="ARBA" id="ARBA00022842"/>
    </source>
</evidence>
<proteinExistence type="inferred from homology"/>
<dbReference type="Pfam" id="PF00535">
    <property type="entry name" value="Glycos_transf_2"/>
    <property type="match status" value="1"/>
</dbReference>
<gene>
    <name evidence="11" type="ORF">FN960_16925</name>
</gene>
<evidence type="ECO:0000259" key="10">
    <source>
        <dbReference type="Pfam" id="PF00535"/>
    </source>
</evidence>
<evidence type="ECO:0000256" key="1">
    <source>
        <dbReference type="ARBA" id="ARBA00001946"/>
    </source>
</evidence>
<dbReference type="GO" id="GO:0016757">
    <property type="term" value="F:glycosyltransferase activity"/>
    <property type="evidence" value="ECO:0007669"/>
    <property type="project" value="UniProtKB-KW"/>
</dbReference>
<keyword evidence="4 11" id="KW-0808">Transferase</keyword>
<dbReference type="OrthoDB" id="396512at2"/>
<keyword evidence="12" id="KW-1185">Reference proteome</keyword>
<evidence type="ECO:0000313" key="11">
    <source>
        <dbReference type="EMBL" id="TSB45377.1"/>
    </source>
</evidence>
<dbReference type="CDD" id="cd04179">
    <property type="entry name" value="DPM_DPG-synthase_like"/>
    <property type="match status" value="1"/>
</dbReference>
<dbReference type="PANTHER" id="PTHR48090">
    <property type="entry name" value="UNDECAPRENYL-PHOSPHATE 4-DEOXY-4-FORMAMIDO-L-ARABINOSE TRANSFERASE-RELATED"/>
    <property type="match status" value="1"/>
</dbReference>
<dbReference type="SUPFAM" id="SSF53448">
    <property type="entry name" value="Nucleotide-diphospho-sugar transferases"/>
    <property type="match status" value="1"/>
</dbReference>
<dbReference type="Proteomes" id="UP000318521">
    <property type="component" value="Unassembled WGS sequence"/>
</dbReference>
<protein>
    <recommendedName>
        <fullName evidence="7">Glucosyl-3-phosphoglycerate synthase</fullName>
        <ecNumber evidence="6">2.4.1.266</ecNumber>
    </recommendedName>
</protein>
<dbReference type="EC" id="2.4.1.266" evidence="6"/>
<accession>A0A553ZV90</accession>
<keyword evidence="3" id="KW-0328">Glycosyltransferase</keyword>
<evidence type="ECO:0000313" key="12">
    <source>
        <dbReference type="Proteomes" id="UP000318521"/>
    </source>
</evidence>
<dbReference type="InterPro" id="IPR001173">
    <property type="entry name" value="Glyco_trans_2-like"/>
</dbReference>
<evidence type="ECO:0000256" key="2">
    <source>
        <dbReference type="ARBA" id="ARBA00006739"/>
    </source>
</evidence>
<dbReference type="InterPro" id="IPR050256">
    <property type="entry name" value="Glycosyltransferase_2"/>
</dbReference>
<reference evidence="11 12" key="1">
    <citation type="submission" date="2019-07" db="EMBL/GenBank/DDBJ databases">
        <authorList>
            <person name="Park Y.J."/>
            <person name="Jeong S.E."/>
            <person name="Jung H.S."/>
        </authorList>
    </citation>
    <scope>NUCLEOTIDE SEQUENCE [LARGE SCALE GENOMIC DNA]</scope>
    <source>
        <strain evidence="12">P16(2019)</strain>
    </source>
</reference>
<feature type="domain" description="Glycosyltransferase 2-like" evidence="10">
    <location>
        <begin position="5"/>
        <end position="133"/>
    </location>
</feature>
<organism evidence="11 12">
    <name type="scientific">Alkalicoccobacillus porphyridii</name>
    <dbReference type="NCBI Taxonomy" id="2597270"/>
    <lineage>
        <taxon>Bacteria</taxon>
        <taxon>Bacillati</taxon>
        <taxon>Bacillota</taxon>
        <taxon>Bacilli</taxon>
        <taxon>Bacillales</taxon>
        <taxon>Bacillaceae</taxon>
        <taxon>Alkalicoccobacillus</taxon>
    </lineage>
</organism>
<sequence length="221" mass="25007">MTRVSVIIPAYNEEQRLAATIESVRTIPFSHEIICVNDGSSDQTAKIAEELADTCVHLPVNRGKGQALQMGWKLAKGMYILCLDADLTHTAAEATVLLEPLMEKRADLTISKIVSKGNGGRGIVKQRAQKIIHKQTGIWLEAPLSGQRAFQRRWLRLLLSRPYDGFGIETIMCLHMIQGGARLLEIETSMEHREMGKSVSGILHRLRQWRQIEKQWRRESI</sequence>
<dbReference type="AlphaFoldDB" id="A0A553ZV90"/>
<comment type="caution">
    <text evidence="11">The sequence shown here is derived from an EMBL/GenBank/DDBJ whole genome shotgun (WGS) entry which is preliminary data.</text>
</comment>
<comment type="catalytic activity">
    <reaction evidence="9">
        <text>an NDP-alpha-D-glucose + (2R)-3-phosphoglycerate = (2R)-2-O-(alpha-D-glucopyranosyl)-3-phospho-glycerate + a ribonucleoside 5'-diphosphate + H(+)</text>
        <dbReference type="Rhea" id="RHEA:47244"/>
        <dbReference type="ChEBI" id="CHEBI:15378"/>
        <dbReference type="ChEBI" id="CHEBI:57930"/>
        <dbReference type="ChEBI" id="CHEBI:58272"/>
        <dbReference type="ChEBI" id="CHEBI:62600"/>
        <dbReference type="ChEBI" id="CHEBI:76533"/>
        <dbReference type="EC" id="2.4.1.266"/>
    </reaction>
    <physiologicalReaction direction="left-to-right" evidence="9">
        <dbReference type="Rhea" id="RHEA:47245"/>
    </physiologicalReaction>
</comment>
<dbReference type="PANTHER" id="PTHR48090:SF10">
    <property type="entry name" value="GLUCOSYL-3-PHOSPHOGLYCERATE SYNTHASE"/>
    <property type="match status" value="1"/>
</dbReference>
<evidence type="ECO:0000256" key="7">
    <source>
        <dbReference type="ARBA" id="ARBA00040894"/>
    </source>
</evidence>
<keyword evidence="5" id="KW-0460">Magnesium</keyword>